<proteinExistence type="predicted"/>
<dbReference type="VEuPathDB" id="FungiDB:sscle_01g002480"/>
<name>A0A1D9PRX9_SCLS1</name>
<evidence type="ECO:0000313" key="2">
    <source>
        <dbReference type="Proteomes" id="UP000177798"/>
    </source>
</evidence>
<dbReference type="AlphaFoldDB" id="A0A1D9PRX9"/>
<reference evidence="2" key="1">
    <citation type="journal article" date="2017" name="Genome Biol. Evol.">
        <title>The complete genome sequence of the phytopathogenic fungus Sclerotinia sclerotiorum reveals insights into the genome architecture of broad host range pathogens.</title>
        <authorList>
            <person name="Derbyshire M."/>
            <person name="Denton-Giles M."/>
            <person name="Hegedus D."/>
            <person name="Seifbarghy S."/>
            <person name="Rollins J."/>
            <person name="van Kan J."/>
            <person name="Seidl M.F."/>
            <person name="Faino L."/>
            <person name="Mbengue M."/>
            <person name="Navaud O."/>
            <person name="Raffaele S."/>
            <person name="Hammond-Kosack K."/>
            <person name="Heard S."/>
            <person name="Oliver R."/>
        </authorList>
    </citation>
    <scope>NUCLEOTIDE SEQUENCE [LARGE SCALE GENOMIC DNA]</scope>
    <source>
        <strain evidence="2">ATCC 18683 / 1980 / Ss-1</strain>
    </source>
</reference>
<dbReference type="RefSeq" id="XP_001589273.1">
    <property type="nucleotide sequence ID" value="XM_001589223.1"/>
</dbReference>
<dbReference type="Proteomes" id="UP000177798">
    <property type="component" value="Chromosome 1"/>
</dbReference>
<evidence type="ECO:0000313" key="1">
    <source>
        <dbReference type="EMBL" id="APA05478.1"/>
    </source>
</evidence>
<gene>
    <name evidence="1" type="ORF">sscle_01g002480</name>
</gene>
<protein>
    <submittedName>
        <fullName evidence="1">Uncharacterized protein</fullName>
    </submittedName>
</protein>
<dbReference type="OrthoDB" id="3538929at2759"/>
<dbReference type="EMBL" id="CP017814">
    <property type="protein sequence ID" value="APA05478.1"/>
    <property type="molecule type" value="Genomic_DNA"/>
</dbReference>
<sequence length="197" mass="22683">MAVSEVGLASEKYIMLLKDSVPDEDPTIPLTTTSSLSTQPPFMGKPPLPALAVEVLWYSYEKKFNEFLNIPYSPFIIRLQQLSASLNNNNIYKAPTVPKISPNPLTEKDLQDAKHKMIAQLVKYQTKRFENVYGSHDKTILSLRFGELDWYYESHNNALIDFYGARNDQIELDTLRVRAWQAGARWRHVESEFLLET</sequence>
<dbReference type="KEGG" id="ssl:SS1G_09906"/>
<accession>A0A1D9PRX9</accession>
<organism evidence="1 2">
    <name type="scientific">Sclerotinia sclerotiorum (strain ATCC 18683 / 1980 / Ss-1)</name>
    <name type="common">White mold</name>
    <name type="synonym">Whetzelinia sclerotiorum</name>
    <dbReference type="NCBI Taxonomy" id="665079"/>
    <lineage>
        <taxon>Eukaryota</taxon>
        <taxon>Fungi</taxon>
        <taxon>Dikarya</taxon>
        <taxon>Ascomycota</taxon>
        <taxon>Pezizomycotina</taxon>
        <taxon>Leotiomycetes</taxon>
        <taxon>Helotiales</taxon>
        <taxon>Sclerotiniaceae</taxon>
        <taxon>Sclerotinia</taxon>
    </lineage>
</organism>